<dbReference type="Proteomes" id="UP001139488">
    <property type="component" value="Unassembled WGS sequence"/>
</dbReference>
<accession>A0A9X1WBY4</accession>
<dbReference type="InterPro" id="IPR016879">
    <property type="entry name" value="UCP028299"/>
</dbReference>
<dbReference type="RefSeq" id="WP_244358336.1">
    <property type="nucleotide sequence ID" value="NZ_JAJNNZ010000013.1"/>
</dbReference>
<protein>
    <submittedName>
        <fullName evidence="2">DUF3316 domain-containing protein</fullName>
    </submittedName>
</protein>
<evidence type="ECO:0000256" key="1">
    <source>
        <dbReference type="SAM" id="SignalP"/>
    </source>
</evidence>
<comment type="caution">
    <text evidence="2">The sequence shown here is derived from an EMBL/GenBank/DDBJ whole genome shotgun (WGS) entry which is preliminary data.</text>
</comment>
<proteinExistence type="predicted"/>
<keyword evidence="1" id="KW-0732">Signal</keyword>
<organism evidence="2 3">
    <name type="scientific">Vibrio gelatinilyticus</name>
    <dbReference type="NCBI Taxonomy" id="2893468"/>
    <lineage>
        <taxon>Bacteria</taxon>
        <taxon>Pseudomonadati</taxon>
        <taxon>Pseudomonadota</taxon>
        <taxon>Gammaproteobacteria</taxon>
        <taxon>Vibrionales</taxon>
        <taxon>Vibrionaceae</taxon>
        <taxon>Vibrio</taxon>
    </lineage>
</organism>
<dbReference type="EMBL" id="JAJNNZ010000013">
    <property type="protein sequence ID" value="MCJ2378092.1"/>
    <property type="molecule type" value="Genomic_DNA"/>
</dbReference>
<feature type="signal peptide" evidence="1">
    <location>
        <begin position="1"/>
        <end position="20"/>
    </location>
</feature>
<sequence>MKKLLTMAAILSVMPFLANADVNNIYGNGGVETAAFATEAEAISAANNEMAKIKDMTSEDLAYVLRTPHKNLRHDSLELVGTEVKTREKNGQYTGFVDVEYRFSRINK</sequence>
<dbReference type="AlphaFoldDB" id="A0A9X1WBY4"/>
<reference evidence="2" key="1">
    <citation type="submission" date="2021-11" db="EMBL/GenBank/DDBJ databases">
        <title>Vibrio ZSDE26 sp. nov. and Vibrio ZSDZ34 sp. nov., isolated from coastal seawater in Qingdao.</title>
        <authorList>
            <person name="Zhang P."/>
        </authorList>
    </citation>
    <scope>NUCLEOTIDE SEQUENCE</scope>
    <source>
        <strain evidence="2">ZSDZ34</strain>
    </source>
</reference>
<keyword evidence="3" id="KW-1185">Reference proteome</keyword>
<evidence type="ECO:0000313" key="3">
    <source>
        <dbReference type="Proteomes" id="UP001139488"/>
    </source>
</evidence>
<dbReference type="Pfam" id="PF11777">
    <property type="entry name" value="DUF3316"/>
    <property type="match status" value="1"/>
</dbReference>
<evidence type="ECO:0000313" key="2">
    <source>
        <dbReference type="EMBL" id="MCJ2378092.1"/>
    </source>
</evidence>
<gene>
    <name evidence="2" type="ORF">LNL84_14785</name>
</gene>
<feature type="chain" id="PRO_5040811045" evidence="1">
    <location>
        <begin position="21"/>
        <end position="108"/>
    </location>
</feature>
<name>A0A9X1WBY4_9VIBR</name>